<organism evidence="2 3">
    <name type="scientific">Hyaloscypha bicolor E</name>
    <dbReference type="NCBI Taxonomy" id="1095630"/>
    <lineage>
        <taxon>Eukaryota</taxon>
        <taxon>Fungi</taxon>
        <taxon>Dikarya</taxon>
        <taxon>Ascomycota</taxon>
        <taxon>Pezizomycotina</taxon>
        <taxon>Leotiomycetes</taxon>
        <taxon>Helotiales</taxon>
        <taxon>Hyaloscyphaceae</taxon>
        <taxon>Hyaloscypha</taxon>
        <taxon>Hyaloscypha bicolor</taxon>
    </lineage>
</organism>
<feature type="region of interest" description="Disordered" evidence="1">
    <location>
        <begin position="1"/>
        <end position="27"/>
    </location>
</feature>
<accession>A0A2J6T244</accession>
<proteinExistence type="predicted"/>
<dbReference type="AlphaFoldDB" id="A0A2J6T244"/>
<gene>
    <name evidence="2" type="ORF">K444DRAFT_46455</name>
</gene>
<dbReference type="OrthoDB" id="5380548at2759"/>
<sequence>MGAINPEFETGTFCGGDDDDDRNNHDLPTIEELLFTKLQEQSFITEDRGLDKTRFGVEEVALEEKGGAVDQSRSTQSDNLDDPIVLQRDDDSSTSEAEVNNNTLRAESVGVLGAGLFDSLEIAVDSTPAPPPSSDGWHDINNPPGQLYVCRLRNIELRRQTPYILIPLLRPSQASHCTIALV</sequence>
<evidence type="ECO:0000313" key="2">
    <source>
        <dbReference type="EMBL" id="PMD57092.1"/>
    </source>
</evidence>
<dbReference type="InParanoid" id="A0A2J6T244"/>
<evidence type="ECO:0000256" key="1">
    <source>
        <dbReference type="SAM" id="MobiDB-lite"/>
    </source>
</evidence>
<name>A0A2J6T244_9HELO</name>
<dbReference type="RefSeq" id="XP_024733996.1">
    <property type="nucleotide sequence ID" value="XM_024872875.1"/>
</dbReference>
<keyword evidence="3" id="KW-1185">Reference proteome</keyword>
<evidence type="ECO:0000313" key="3">
    <source>
        <dbReference type="Proteomes" id="UP000235371"/>
    </source>
</evidence>
<dbReference type="EMBL" id="KZ613847">
    <property type="protein sequence ID" value="PMD57092.1"/>
    <property type="molecule type" value="Genomic_DNA"/>
</dbReference>
<dbReference type="Proteomes" id="UP000235371">
    <property type="component" value="Unassembled WGS sequence"/>
</dbReference>
<dbReference type="GeneID" id="36580955"/>
<feature type="region of interest" description="Disordered" evidence="1">
    <location>
        <begin position="64"/>
        <end position="98"/>
    </location>
</feature>
<protein>
    <submittedName>
        <fullName evidence="2">Uncharacterized protein</fullName>
    </submittedName>
</protein>
<reference evidence="2 3" key="1">
    <citation type="submission" date="2016-04" db="EMBL/GenBank/DDBJ databases">
        <title>A degradative enzymes factory behind the ericoid mycorrhizal symbiosis.</title>
        <authorList>
            <consortium name="DOE Joint Genome Institute"/>
            <person name="Martino E."/>
            <person name="Morin E."/>
            <person name="Grelet G."/>
            <person name="Kuo A."/>
            <person name="Kohler A."/>
            <person name="Daghino S."/>
            <person name="Barry K."/>
            <person name="Choi C."/>
            <person name="Cichocki N."/>
            <person name="Clum A."/>
            <person name="Copeland A."/>
            <person name="Hainaut M."/>
            <person name="Haridas S."/>
            <person name="Labutti K."/>
            <person name="Lindquist E."/>
            <person name="Lipzen A."/>
            <person name="Khouja H.-R."/>
            <person name="Murat C."/>
            <person name="Ohm R."/>
            <person name="Olson A."/>
            <person name="Spatafora J."/>
            <person name="Veneault-Fourrey C."/>
            <person name="Henrissat B."/>
            <person name="Grigoriev I."/>
            <person name="Martin F."/>
            <person name="Perotto S."/>
        </authorList>
    </citation>
    <scope>NUCLEOTIDE SEQUENCE [LARGE SCALE GENOMIC DNA]</scope>
    <source>
        <strain evidence="2 3">E</strain>
    </source>
</reference>